<comment type="catalytic activity">
    <reaction evidence="8">
        <text>a quinone + NADH + 5 H(+)(in) = a quinol + NAD(+) + 4 H(+)(out)</text>
        <dbReference type="Rhea" id="RHEA:57888"/>
        <dbReference type="ChEBI" id="CHEBI:15378"/>
        <dbReference type="ChEBI" id="CHEBI:24646"/>
        <dbReference type="ChEBI" id="CHEBI:57540"/>
        <dbReference type="ChEBI" id="CHEBI:57945"/>
        <dbReference type="ChEBI" id="CHEBI:132124"/>
    </reaction>
</comment>
<feature type="binding site" evidence="8">
    <location>
        <position position="166"/>
    </location>
    <ligand>
        <name>[4Fe-4S] cluster</name>
        <dbReference type="ChEBI" id="CHEBI:49883"/>
        <label>2</label>
    </ligand>
</feature>
<feature type="binding site" evidence="8">
    <location>
        <position position="124"/>
    </location>
    <ligand>
        <name>[4Fe-4S] cluster</name>
        <dbReference type="ChEBI" id="CHEBI:49883"/>
        <label>2</label>
    </ligand>
</feature>
<comment type="similarity">
    <text evidence="1 8">Belongs to the complex I 23 kDa subunit family.</text>
</comment>
<dbReference type="PROSITE" id="PS00198">
    <property type="entry name" value="4FE4S_FER_1"/>
    <property type="match status" value="2"/>
</dbReference>
<evidence type="ECO:0000256" key="2">
    <source>
        <dbReference type="ARBA" id="ARBA00022485"/>
    </source>
</evidence>
<evidence type="ECO:0000256" key="4">
    <source>
        <dbReference type="ARBA" id="ARBA00022737"/>
    </source>
</evidence>
<dbReference type="Proteomes" id="UP000254282">
    <property type="component" value="Unassembled WGS sequence"/>
</dbReference>
<comment type="function">
    <text evidence="8">NDH-1 shuttles electrons from NADH, via FMN and iron-sulfur (Fe-S) centers, to quinones in the respiratory chain. The immediate electron acceptor for the enzyme in this species is believed to be ubiquinone. Couples the redox reaction to proton translocation (for every two electrons transferred, four hydrogen ions are translocated across the cytoplasmic membrane), and thus conserves the redox energy in a proton gradient.</text>
</comment>
<evidence type="ECO:0000313" key="10">
    <source>
        <dbReference type="EMBL" id="SUX46666.1"/>
    </source>
</evidence>
<dbReference type="GO" id="GO:0050136">
    <property type="term" value="F:NADH dehydrogenase (quinone) (non-electrogenic) activity"/>
    <property type="evidence" value="ECO:0007669"/>
    <property type="project" value="UniProtKB-UniRule"/>
</dbReference>
<evidence type="ECO:0000256" key="1">
    <source>
        <dbReference type="ARBA" id="ARBA00010277"/>
    </source>
</evidence>
<feature type="binding site" evidence="8">
    <location>
        <position position="114"/>
    </location>
    <ligand>
        <name>[4Fe-4S] cluster</name>
        <dbReference type="ChEBI" id="CHEBI:49883"/>
        <label>1</label>
    </ligand>
</feature>
<feature type="binding site" evidence="8">
    <location>
        <position position="160"/>
    </location>
    <ligand>
        <name>[4Fe-4S] cluster</name>
        <dbReference type="ChEBI" id="CHEBI:49883"/>
        <label>2</label>
    </ligand>
</feature>
<dbReference type="GO" id="GO:0009060">
    <property type="term" value="P:aerobic respiration"/>
    <property type="evidence" value="ECO:0007669"/>
    <property type="project" value="TreeGrafter"/>
</dbReference>
<evidence type="ECO:0000259" key="9">
    <source>
        <dbReference type="PROSITE" id="PS51379"/>
    </source>
</evidence>
<dbReference type="GO" id="GO:0005886">
    <property type="term" value="C:plasma membrane"/>
    <property type="evidence" value="ECO:0007669"/>
    <property type="project" value="UniProtKB-SubCell"/>
</dbReference>
<evidence type="ECO:0000256" key="3">
    <source>
        <dbReference type="ARBA" id="ARBA00022723"/>
    </source>
</evidence>
<evidence type="ECO:0000313" key="11">
    <source>
        <dbReference type="Proteomes" id="UP000254282"/>
    </source>
</evidence>
<evidence type="ECO:0000256" key="6">
    <source>
        <dbReference type="ARBA" id="ARBA00023004"/>
    </source>
</evidence>
<keyword evidence="6 8" id="KW-0408">Iron</keyword>
<feature type="binding site" evidence="8">
    <location>
        <position position="117"/>
    </location>
    <ligand>
        <name>[4Fe-4S] cluster</name>
        <dbReference type="ChEBI" id="CHEBI:49883"/>
        <label>1</label>
    </ligand>
</feature>
<keyword evidence="8" id="KW-0472">Membrane</keyword>
<accession>A0A381FJE5</accession>
<keyword evidence="8" id="KW-0520">NAD</keyword>
<feature type="binding site" evidence="8">
    <location>
        <position position="120"/>
    </location>
    <ligand>
        <name>[4Fe-4S] cluster</name>
        <dbReference type="ChEBI" id="CHEBI:49883"/>
        <label>1</label>
    </ligand>
</feature>
<feature type="binding site" evidence="8">
    <location>
        <position position="170"/>
    </location>
    <ligand>
        <name>[4Fe-4S] cluster</name>
        <dbReference type="ChEBI" id="CHEBI:49883"/>
        <label>1</label>
    </ligand>
</feature>
<keyword evidence="3 8" id="KW-0479">Metal-binding</keyword>
<comment type="cofactor">
    <cofactor evidence="8">
        <name>[4Fe-4S] cluster</name>
        <dbReference type="ChEBI" id="CHEBI:49883"/>
    </cofactor>
    <text evidence="8">Binds 2 [4Fe-4S] clusters per subunit.</text>
</comment>
<keyword evidence="7 8" id="KW-0411">Iron-sulfur</keyword>
<feature type="domain" description="4Fe-4S ferredoxin-type" evidence="9">
    <location>
        <begin position="151"/>
        <end position="180"/>
    </location>
</feature>
<dbReference type="PROSITE" id="PS51379">
    <property type="entry name" value="4FE4S_FER_2"/>
    <property type="match status" value="2"/>
</dbReference>
<organism evidence="10 11">
    <name type="scientific">Chryseobacterium indoltheticum</name>
    <dbReference type="NCBI Taxonomy" id="254"/>
    <lineage>
        <taxon>Bacteria</taxon>
        <taxon>Pseudomonadati</taxon>
        <taxon>Bacteroidota</taxon>
        <taxon>Flavobacteriia</taxon>
        <taxon>Flavobacteriales</taxon>
        <taxon>Weeksellaceae</taxon>
        <taxon>Chryseobacterium group</taxon>
        <taxon>Chryseobacterium</taxon>
    </lineage>
</organism>
<protein>
    <recommendedName>
        <fullName evidence="8">NADH-quinone oxidoreductase subunit I</fullName>
        <ecNumber evidence="8">7.1.1.-</ecNumber>
    </recommendedName>
    <alternativeName>
        <fullName evidence="8">NADH dehydrogenase I subunit I</fullName>
    </alternativeName>
    <alternativeName>
        <fullName evidence="8">NDH-1 subunit I</fullName>
    </alternativeName>
</protein>
<dbReference type="SUPFAM" id="SSF54862">
    <property type="entry name" value="4Fe-4S ferredoxins"/>
    <property type="match status" value="1"/>
</dbReference>
<proteinExistence type="inferred from homology"/>
<sequence>MSEDLIRKQFKIENKIYIQFETSDIQLPTSDQKNIKMKLTNRSKVVSNKEMTFSEKIYLPAIFKGMGITFKHAVRTVVKRAPNVYSYPEVQKPRADIWRGQHVLKRDEEGRERCTACGLCAVACPAEAITMTAAERTREEKDLYREEKYASVYEINMLRCIFCGMCEEACPKSAIYLTDRLVDVETNRGSFIYGKDKLVEKINERIDITERQSEKQKNAVK</sequence>
<feature type="domain" description="4Fe-4S ferredoxin-type" evidence="9">
    <location>
        <begin position="105"/>
        <end position="134"/>
    </location>
</feature>
<dbReference type="AlphaFoldDB" id="A0A381FJE5"/>
<keyword evidence="5 8" id="KW-1278">Translocase</keyword>
<dbReference type="Pfam" id="PF12838">
    <property type="entry name" value="Fer4_7"/>
    <property type="match status" value="1"/>
</dbReference>
<dbReference type="GO" id="GO:0048038">
    <property type="term" value="F:quinone binding"/>
    <property type="evidence" value="ECO:0007669"/>
    <property type="project" value="UniProtKB-KW"/>
</dbReference>
<evidence type="ECO:0000256" key="5">
    <source>
        <dbReference type="ARBA" id="ARBA00022967"/>
    </source>
</evidence>
<comment type="subunit">
    <text evidence="8">NDH-1 is composed of 14 different subunits. Subunits NuoA, H, J, K, L, M, N constitute the membrane sector of the complex.</text>
</comment>
<keyword evidence="4" id="KW-0677">Repeat</keyword>
<dbReference type="EMBL" id="UFVR01000004">
    <property type="protein sequence ID" value="SUX46666.1"/>
    <property type="molecule type" value="Genomic_DNA"/>
</dbReference>
<dbReference type="PANTHER" id="PTHR10849">
    <property type="entry name" value="NADH DEHYDROGENASE UBIQUINONE IRON-SULFUR PROTEIN 8, MITOCHONDRIAL"/>
    <property type="match status" value="1"/>
</dbReference>
<keyword evidence="2 8" id="KW-0004">4Fe-4S</keyword>
<dbReference type="InterPro" id="IPR017900">
    <property type="entry name" value="4Fe4S_Fe_S_CS"/>
</dbReference>
<reference evidence="10 11" key="1">
    <citation type="submission" date="2018-06" db="EMBL/GenBank/DDBJ databases">
        <authorList>
            <consortium name="Pathogen Informatics"/>
            <person name="Doyle S."/>
        </authorList>
    </citation>
    <scope>NUCLEOTIDE SEQUENCE [LARGE SCALE GENOMIC DNA]</scope>
    <source>
        <strain evidence="10 11">NCTC13532</strain>
    </source>
</reference>
<dbReference type="PANTHER" id="PTHR10849:SF20">
    <property type="entry name" value="NADH DEHYDROGENASE [UBIQUINONE] IRON-SULFUR PROTEIN 8, MITOCHONDRIAL"/>
    <property type="match status" value="1"/>
</dbReference>
<dbReference type="InterPro" id="IPR017896">
    <property type="entry name" value="4Fe4S_Fe-S-bd"/>
</dbReference>
<feature type="binding site" evidence="8">
    <location>
        <position position="163"/>
    </location>
    <ligand>
        <name>[4Fe-4S] cluster</name>
        <dbReference type="ChEBI" id="CHEBI:49883"/>
        <label>2</label>
    </ligand>
</feature>
<keyword evidence="8" id="KW-1003">Cell membrane</keyword>
<keyword evidence="8" id="KW-0830">Ubiquinone</keyword>
<dbReference type="STRING" id="254.SAMN05421682_101353"/>
<gene>
    <name evidence="10" type="primary">nqo9</name>
    <name evidence="8" type="synonym">nuoI</name>
    <name evidence="10" type="ORF">NCTC13532_02221</name>
</gene>
<name>A0A381FJE5_9FLAO</name>
<dbReference type="Gene3D" id="3.30.70.3270">
    <property type="match status" value="1"/>
</dbReference>
<keyword evidence="8" id="KW-0874">Quinone</keyword>
<dbReference type="GO" id="GO:0051539">
    <property type="term" value="F:4 iron, 4 sulfur cluster binding"/>
    <property type="evidence" value="ECO:0007669"/>
    <property type="project" value="UniProtKB-KW"/>
</dbReference>
<comment type="subcellular location">
    <subcellularLocation>
        <location evidence="8">Cell membrane</location>
        <topology evidence="8">Peripheral membrane protein</topology>
    </subcellularLocation>
</comment>
<dbReference type="EC" id="7.1.1.-" evidence="8"/>
<keyword evidence="10" id="KW-0560">Oxidoreductase</keyword>
<evidence type="ECO:0000256" key="7">
    <source>
        <dbReference type="ARBA" id="ARBA00023014"/>
    </source>
</evidence>
<dbReference type="GO" id="GO:0005506">
    <property type="term" value="F:iron ion binding"/>
    <property type="evidence" value="ECO:0007669"/>
    <property type="project" value="UniProtKB-UniRule"/>
</dbReference>
<dbReference type="HAMAP" id="MF_01351">
    <property type="entry name" value="NDH1_NuoI"/>
    <property type="match status" value="1"/>
</dbReference>
<evidence type="ECO:0000256" key="8">
    <source>
        <dbReference type="HAMAP-Rule" id="MF_01351"/>
    </source>
</evidence>
<dbReference type="InterPro" id="IPR010226">
    <property type="entry name" value="NADH_quinone_OxRdtase_chainI"/>
</dbReference>